<keyword evidence="1 5" id="KW-0963">Cytoplasm</keyword>
<organism evidence="6 7">
    <name type="scientific">Geomicrobium sediminis</name>
    <dbReference type="NCBI Taxonomy" id="1347788"/>
    <lineage>
        <taxon>Bacteria</taxon>
        <taxon>Bacillati</taxon>
        <taxon>Bacillota</taxon>
        <taxon>Bacilli</taxon>
        <taxon>Bacillales</taxon>
        <taxon>Geomicrobium</taxon>
    </lineage>
</organism>
<dbReference type="Proteomes" id="UP000741863">
    <property type="component" value="Unassembled WGS sequence"/>
</dbReference>
<evidence type="ECO:0000313" key="7">
    <source>
        <dbReference type="Proteomes" id="UP000741863"/>
    </source>
</evidence>
<dbReference type="Gene3D" id="1.10.10.10">
    <property type="entry name" value="Winged helix-like DNA-binding domain superfamily/Winged helix DNA-binding domain"/>
    <property type="match status" value="2"/>
</dbReference>
<evidence type="ECO:0000256" key="2">
    <source>
        <dbReference type="ARBA" id="ARBA00022618"/>
    </source>
</evidence>
<protein>
    <recommendedName>
        <fullName evidence="5">Segregation and condensation protein B</fullName>
    </recommendedName>
</protein>
<gene>
    <name evidence="5" type="primary">scpB</name>
    <name evidence="6" type="ORF">JOD17_002679</name>
</gene>
<evidence type="ECO:0000256" key="5">
    <source>
        <dbReference type="HAMAP-Rule" id="MF_01804"/>
    </source>
</evidence>
<dbReference type="Pfam" id="PF04079">
    <property type="entry name" value="SMC_ScpB"/>
    <property type="match status" value="1"/>
</dbReference>
<dbReference type="PANTHER" id="PTHR34298:SF2">
    <property type="entry name" value="SEGREGATION AND CONDENSATION PROTEIN B"/>
    <property type="match status" value="1"/>
</dbReference>
<keyword evidence="3 5" id="KW-0159">Chromosome partition</keyword>
<evidence type="ECO:0000313" key="6">
    <source>
        <dbReference type="EMBL" id="MBM7633585.1"/>
    </source>
</evidence>
<name>A0ABS2PDU9_9BACL</name>
<evidence type="ECO:0000256" key="4">
    <source>
        <dbReference type="ARBA" id="ARBA00023306"/>
    </source>
</evidence>
<keyword evidence="2 5" id="KW-0132">Cell division</keyword>
<dbReference type="InterPro" id="IPR005234">
    <property type="entry name" value="ScpB_csome_segregation"/>
</dbReference>
<keyword evidence="7" id="KW-1185">Reference proteome</keyword>
<dbReference type="HAMAP" id="MF_01804">
    <property type="entry name" value="ScpB"/>
    <property type="match status" value="1"/>
</dbReference>
<dbReference type="NCBIfam" id="TIGR00281">
    <property type="entry name" value="SMC-Scp complex subunit ScpB"/>
    <property type="match status" value="1"/>
</dbReference>
<comment type="similarity">
    <text evidence="5">Belongs to the ScpB family.</text>
</comment>
<keyword evidence="4 5" id="KW-0131">Cell cycle</keyword>
<proteinExistence type="inferred from homology"/>
<comment type="subcellular location">
    <subcellularLocation>
        <location evidence="5">Cytoplasm</location>
    </subcellularLocation>
    <text evidence="5">Associated with two foci at the outer edges of the nucleoid region in young cells, and at four foci within both cell halves in older cells.</text>
</comment>
<evidence type="ECO:0000256" key="1">
    <source>
        <dbReference type="ARBA" id="ARBA00022490"/>
    </source>
</evidence>
<reference evidence="6 7" key="1">
    <citation type="submission" date="2021-01" db="EMBL/GenBank/DDBJ databases">
        <title>Genomic Encyclopedia of Type Strains, Phase IV (KMG-IV): sequencing the most valuable type-strain genomes for metagenomic binning, comparative biology and taxonomic classification.</title>
        <authorList>
            <person name="Goeker M."/>
        </authorList>
    </citation>
    <scope>NUCLEOTIDE SEQUENCE [LARGE SCALE GENOMIC DNA]</scope>
    <source>
        <strain evidence="6 7">DSM 25540</strain>
    </source>
</reference>
<comment type="caution">
    <text evidence="6">The sequence shown here is derived from an EMBL/GenBank/DDBJ whole genome shotgun (WGS) entry which is preliminary data.</text>
</comment>
<sequence>MHEELTGIIETLLYVSGDEGIDVARLATVLELEEDKVSRELERLKEEYEEKGYTLQLMKFGSVYTLTTRPKYASYIERYAKPPERSTLSQAALESLAIVAYRQPVTRSDVEEIRGVNADRALSTLVSKGLVEESGRAKGVGRAILYVTTERFLDVFELESLQHLPKIEEDQDQDVEQMDLFLSNYKDLQNDE</sequence>
<dbReference type="PIRSF" id="PIRSF019345">
    <property type="entry name" value="ScpB"/>
    <property type="match status" value="1"/>
</dbReference>
<comment type="subunit">
    <text evidence="5">Homodimer. Homodimerization may be required to stabilize the binding of ScpA to the Smc head domains. Component of a cohesin-like complex composed of ScpA, ScpB and the Smc homodimer, in which ScpA and ScpB bind to the head domain of Smc. The presence of the three proteins is required for the association of the complex with DNA.</text>
</comment>
<dbReference type="EMBL" id="JAFBEC010000007">
    <property type="protein sequence ID" value="MBM7633585.1"/>
    <property type="molecule type" value="Genomic_DNA"/>
</dbReference>
<dbReference type="SUPFAM" id="SSF46785">
    <property type="entry name" value="Winged helix' DNA-binding domain"/>
    <property type="match status" value="2"/>
</dbReference>
<evidence type="ECO:0000256" key="3">
    <source>
        <dbReference type="ARBA" id="ARBA00022829"/>
    </source>
</evidence>
<comment type="function">
    <text evidence="5">Participates in chromosomal partition during cell division. May act via the formation of a condensin-like complex containing Smc and ScpA that pull DNA away from mid-cell into both cell halves.</text>
</comment>
<dbReference type="InterPro" id="IPR036388">
    <property type="entry name" value="WH-like_DNA-bd_sf"/>
</dbReference>
<dbReference type="PANTHER" id="PTHR34298">
    <property type="entry name" value="SEGREGATION AND CONDENSATION PROTEIN B"/>
    <property type="match status" value="1"/>
</dbReference>
<accession>A0ABS2PDU9</accession>
<dbReference type="InterPro" id="IPR036390">
    <property type="entry name" value="WH_DNA-bd_sf"/>
</dbReference>
<dbReference type="RefSeq" id="WP_204698286.1">
    <property type="nucleotide sequence ID" value="NZ_JAFBEC010000007.1"/>
</dbReference>